<dbReference type="Pfam" id="PF05699">
    <property type="entry name" value="Dimer_Tnp_hAT"/>
    <property type="match status" value="1"/>
</dbReference>
<evidence type="ECO:0000259" key="1">
    <source>
        <dbReference type="Pfam" id="PF05699"/>
    </source>
</evidence>
<keyword evidence="3" id="KW-1185">Reference proteome</keyword>
<protein>
    <submittedName>
        <fullName evidence="2">Zinc finger MYM-type protein 1-like</fullName>
    </submittedName>
</protein>
<dbReference type="PANTHER" id="PTHR45749">
    <property type="match status" value="1"/>
</dbReference>
<evidence type="ECO:0000313" key="3">
    <source>
        <dbReference type="Proteomes" id="UP000478052"/>
    </source>
</evidence>
<dbReference type="AlphaFoldDB" id="A0A6G0W001"/>
<gene>
    <name evidence="2" type="ORF">FWK35_00031164</name>
</gene>
<feature type="domain" description="HAT C-terminal dimerisation" evidence="1">
    <location>
        <begin position="341"/>
        <end position="399"/>
    </location>
</feature>
<organism evidence="2 3">
    <name type="scientific">Aphis craccivora</name>
    <name type="common">Cowpea aphid</name>
    <dbReference type="NCBI Taxonomy" id="307492"/>
    <lineage>
        <taxon>Eukaryota</taxon>
        <taxon>Metazoa</taxon>
        <taxon>Ecdysozoa</taxon>
        <taxon>Arthropoda</taxon>
        <taxon>Hexapoda</taxon>
        <taxon>Insecta</taxon>
        <taxon>Pterygota</taxon>
        <taxon>Neoptera</taxon>
        <taxon>Paraneoptera</taxon>
        <taxon>Hemiptera</taxon>
        <taxon>Sternorrhyncha</taxon>
        <taxon>Aphidomorpha</taxon>
        <taxon>Aphidoidea</taxon>
        <taxon>Aphididae</taxon>
        <taxon>Aphidini</taxon>
        <taxon>Aphis</taxon>
        <taxon>Aphis</taxon>
    </lineage>
</organism>
<evidence type="ECO:0000313" key="2">
    <source>
        <dbReference type="EMBL" id="KAF0715213.1"/>
    </source>
</evidence>
<name>A0A6G0W001_APHCR</name>
<accession>A0A6G0W001</accession>
<dbReference type="SUPFAM" id="SSF53098">
    <property type="entry name" value="Ribonuclease H-like"/>
    <property type="match status" value="1"/>
</dbReference>
<reference evidence="2 3" key="1">
    <citation type="submission" date="2019-08" db="EMBL/GenBank/DDBJ databases">
        <title>Whole genome of Aphis craccivora.</title>
        <authorList>
            <person name="Voronova N.V."/>
            <person name="Shulinski R.S."/>
            <person name="Bandarenka Y.V."/>
            <person name="Zhorov D.G."/>
            <person name="Warner D."/>
        </authorList>
    </citation>
    <scope>NUCLEOTIDE SEQUENCE [LARGE SCALE GENOMIC DNA]</scope>
    <source>
        <strain evidence="2">180601</strain>
        <tissue evidence="2">Whole Body</tissue>
    </source>
</reference>
<feature type="non-terminal residue" evidence="2">
    <location>
        <position position="1"/>
    </location>
</feature>
<dbReference type="EMBL" id="VUJU01010225">
    <property type="protein sequence ID" value="KAF0715213.1"/>
    <property type="molecule type" value="Genomic_DNA"/>
</dbReference>
<proteinExistence type="predicted"/>
<dbReference type="InterPro" id="IPR008906">
    <property type="entry name" value="HATC_C_dom"/>
</dbReference>
<comment type="caution">
    <text evidence="2">The sequence shown here is derived from an EMBL/GenBank/DDBJ whole genome shotgun (WGS) entry which is preliminary data.</text>
</comment>
<dbReference type="OrthoDB" id="6619433at2759"/>
<dbReference type="InterPro" id="IPR012337">
    <property type="entry name" value="RNaseH-like_sf"/>
</dbReference>
<dbReference type="Proteomes" id="UP000478052">
    <property type="component" value="Unassembled WGS sequence"/>
</dbReference>
<sequence>RQDEYANRNNRNFTPEWIDEATKLRRVWLKNGIIDKELENQISKEAKFWRDILTRIIKIFNTHCREHGITWKLVLQEIISDEIRQCSCFAIIMDSNQDTTKIEQVSVIIHYFLIDFENHLVKMKESFLGFFEIHHHGAVDYKNLISQLLHNLELQKRINDIVPNAMYVHCCAHNLNLVVCDAAKSSDKTMSIFETVQSVFHFFGGSASRWALLALGKDNATAVRKKVLKKILTVISQTSMKNEEIVQSKSLQKKIENIEFILLLYAWENILRSVQPVSKCLQSNDINIQNACSLIRRTIGTLENVRENDDYFTRQVLSITTLIGPEQSDIRDLINCIIQNDMACSFPDVLTACLIFLTIPVTVDSAERSFSKLKLIKNYLRNSMSQNRLSNITILNIERSRTDELDIEKIIDNFANTKARKKKIMLNSIKKIIY</sequence>
<dbReference type="GO" id="GO:0046983">
    <property type="term" value="F:protein dimerization activity"/>
    <property type="evidence" value="ECO:0007669"/>
    <property type="project" value="InterPro"/>
</dbReference>
<dbReference type="PANTHER" id="PTHR45749:SF37">
    <property type="entry name" value="OS05G0311600 PROTEIN"/>
    <property type="match status" value="1"/>
</dbReference>